<keyword evidence="1" id="KW-0812">Transmembrane</keyword>
<accession>A0A6V7V923</accession>
<name>A0A6V7V923_MELEN</name>
<dbReference type="EMBL" id="CAJEWN010000174">
    <property type="protein sequence ID" value="CAD2170804.1"/>
    <property type="molecule type" value="Genomic_DNA"/>
</dbReference>
<sequence length="165" mass="18610">MCQREPLSSLLPAGSVALRMLVGMQQSMPDGMDTNTENMNHSFNFLIALGVLCFLFFGRTMGWCGTGVVGENCRRSQCVCDKSWKWKKAVKWNVNALWYVCKFADDAERNCKAHWDGCLKKYVSTRAAFQSATSWFRSPENAGWDAAINAGWNGYKYGKLQVLQP</sequence>
<protein>
    <submittedName>
        <fullName evidence="2">Uncharacterized protein</fullName>
    </submittedName>
</protein>
<keyword evidence="1" id="KW-1133">Transmembrane helix</keyword>
<comment type="caution">
    <text evidence="2">The sequence shown here is derived from an EMBL/GenBank/DDBJ whole genome shotgun (WGS) entry which is preliminary data.</text>
</comment>
<gene>
    <name evidence="2" type="ORF">MENT_LOCUS22229</name>
</gene>
<reference evidence="2 3" key="1">
    <citation type="submission" date="2020-08" db="EMBL/GenBank/DDBJ databases">
        <authorList>
            <person name="Koutsovoulos G."/>
            <person name="Danchin GJ E."/>
        </authorList>
    </citation>
    <scope>NUCLEOTIDE SEQUENCE [LARGE SCALE GENOMIC DNA]</scope>
</reference>
<feature type="transmembrane region" description="Helical" evidence="1">
    <location>
        <begin position="39"/>
        <end position="57"/>
    </location>
</feature>
<evidence type="ECO:0000313" key="2">
    <source>
        <dbReference type="EMBL" id="CAD2170804.1"/>
    </source>
</evidence>
<proteinExistence type="predicted"/>
<evidence type="ECO:0000313" key="3">
    <source>
        <dbReference type="Proteomes" id="UP000580250"/>
    </source>
</evidence>
<dbReference type="AlphaFoldDB" id="A0A6V7V923"/>
<evidence type="ECO:0000256" key="1">
    <source>
        <dbReference type="SAM" id="Phobius"/>
    </source>
</evidence>
<keyword evidence="1" id="KW-0472">Membrane</keyword>
<dbReference type="Proteomes" id="UP000580250">
    <property type="component" value="Unassembled WGS sequence"/>
</dbReference>
<organism evidence="2 3">
    <name type="scientific">Meloidogyne enterolobii</name>
    <name type="common">Root-knot nematode worm</name>
    <name type="synonym">Meloidogyne mayaguensis</name>
    <dbReference type="NCBI Taxonomy" id="390850"/>
    <lineage>
        <taxon>Eukaryota</taxon>
        <taxon>Metazoa</taxon>
        <taxon>Ecdysozoa</taxon>
        <taxon>Nematoda</taxon>
        <taxon>Chromadorea</taxon>
        <taxon>Rhabditida</taxon>
        <taxon>Tylenchina</taxon>
        <taxon>Tylenchomorpha</taxon>
        <taxon>Tylenchoidea</taxon>
        <taxon>Meloidogynidae</taxon>
        <taxon>Meloidogyninae</taxon>
        <taxon>Meloidogyne</taxon>
    </lineage>
</organism>